<organism evidence="8 9">
    <name type="scientific">Lasiosphaeris hirsuta</name>
    <dbReference type="NCBI Taxonomy" id="260670"/>
    <lineage>
        <taxon>Eukaryota</taxon>
        <taxon>Fungi</taxon>
        <taxon>Dikarya</taxon>
        <taxon>Ascomycota</taxon>
        <taxon>Pezizomycotina</taxon>
        <taxon>Sordariomycetes</taxon>
        <taxon>Sordariomycetidae</taxon>
        <taxon>Sordariales</taxon>
        <taxon>Lasiosphaeriaceae</taxon>
        <taxon>Lasiosphaeris</taxon>
    </lineage>
</organism>
<evidence type="ECO:0000256" key="1">
    <source>
        <dbReference type="ARBA" id="ARBA00004123"/>
    </source>
</evidence>
<dbReference type="InterPro" id="IPR001138">
    <property type="entry name" value="Zn2Cys6_DnaBD"/>
</dbReference>
<accession>A0AA40DXN7</accession>
<keyword evidence="9" id="KW-1185">Reference proteome</keyword>
<name>A0AA40DXN7_9PEZI</name>
<proteinExistence type="predicted"/>
<dbReference type="SMART" id="SM00066">
    <property type="entry name" value="GAL4"/>
    <property type="match status" value="1"/>
</dbReference>
<evidence type="ECO:0000256" key="6">
    <source>
        <dbReference type="ARBA" id="ARBA00023242"/>
    </source>
</evidence>
<keyword evidence="6" id="KW-0539">Nucleus</keyword>
<dbReference type="GO" id="GO:0045944">
    <property type="term" value="P:positive regulation of transcription by RNA polymerase II"/>
    <property type="evidence" value="ECO:0007669"/>
    <property type="project" value="TreeGrafter"/>
</dbReference>
<dbReference type="GO" id="GO:0000981">
    <property type="term" value="F:DNA-binding transcription factor activity, RNA polymerase II-specific"/>
    <property type="evidence" value="ECO:0007669"/>
    <property type="project" value="InterPro"/>
</dbReference>
<sequence>MPQAESQVATSQCWECRRRRLVCDATHPVCTKCRVAGIVCPGYADKKPLTWLAPGQVTSRSRGRIRKPTSPVRKGLDLAEEDEDSGLLLAPLTLQKLELRDDTCDIVEALAYYNIRVYPDAVSHQLAPNPFNVPIASLHLMPASIIHALVSIAISHRLFQVPRDTSRCTSLSGARSRLYHHRGIAIRLLNELVGSDETRSGDVTIASVFTLLVAVLQQSTEPPCWRPHAEFIVTLISLRAPLRSFVHSAPHMQAPILAFLTICILANTTSPSLRQFAPCLDLENLSVATELYGQSFYPSFPCPKSLFLNIITINNLRSQVSARFATNITTDVTRTLAQIEVFSPEDWASSQPSLREDWALIGHVFRSAVALYCVKSLSGVTALLQSPEMKATRTRHAKTLLALLKKARSRPHVRRCMAWPLVVAGVDAAGPSTDARAYVEHELSEMSRDQGTGNPLVAREVLRRFWASGASEWDDCCKEPYALVV</sequence>
<dbReference type="AlphaFoldDB" id="A0AA40DXN7"/>
<dbReference type="Pfam" id="PF00172">
    <property type="entry name" value="Zn_clus"/>
    <property type="match status" value="1"/>
</dbReference>
<dbReference type="PANTHER" id="PTHR37534:SF48">
    <property type="entry name" value="FINGER DOMAIN PROTEIN, PUTATIVE-RELATED"/>
    <property type="match status" value="1"/>
</dbReference>
<dbReference type="Gene3D" id="4.10.240.10">
    <property type="entry name" value="Zn(2)-C6 fungal-type DNA-binding domain"/>
    <property type="match status" value="1"/>
</dbReference>
<evidence type="ECO:0000256" key="4">
    <source>
        <dbReference type="ARBA" id="ARBA00023125"/>
    </source>
</evidence>
<evidence type="ECO:0000256" key="5">
    <source>
        <dbReference type="ARBA" id="ARBA00023163"/>
    </source>
</evidence>
<dbReference type="GO" id="GO:0000976">
    <property type="term" value="F:transcription cis-regulatory region binding"/>
    <property type="evidence" value="ECO:0007669"/>
    <property type="project" value="TreeGrafter"/>
</dbReference>
<reference evidence="8" key="1">
    <citation type="submission" date="2023-06" db="EMBL/GenBank/DDBJ databases">
        <title>Genome-scale phylogeny and comparative genomics of the fungal order Sordariales.</title>
        <authorList>
            <consortium name="Lawrence Berkeley National Laboratory"/>
            <person name="Hensen N."/>
            <person name="Bonometti L."/>
            <person name="Westerberg I."/>
            <person name="Brannstrom I.O."/>
            <person name="Guillou S."/>
            <person name="Cros-Aarteil S."/>
            <person name="Calhoun S."/>
            <person name="Haridas S."/>
            <person name="Kuo A."/>
            <person name="Mondo S."/>
            <person name="Pangilinan J."/>
            <person name="Riley R."/>
            <person name="Labutti K."/>
            <person name="Andreopoulos B."/>
            <person name="Lipzen A."/>
            <person name="Chen C."/>
            <person name="Yanf M."/>
            <person name="Daum C."/>
            <person name="Ng V."/>
            <person name="Clum A."/>
            <person name="Steindorff A."/>
            <person name="Ohm R."/>
            <person name="Martin F."/>
            <person name="Silar P."/>
            <person name="Natvig D."/>
            <person name="Lalanne C."/>
            <person name="Gautier V."/>
            <person name="Ament-Velasquez S.L."/>
            <person name="Kruys A."/>
            <person name="Hutchinson M.I."/>
            <person name="Powell A.J."/>
            <person name="Barry K."/>
            <person name="Miller A.N."/>
            <person name="Grigoriev I.V."/>
            <person name="Debuchy R."/>
            <person name="Gladieux P."/>
            <person name="Thoren M.H."/>
            <person name="Johannesson H."/>
        </authorList>
    </citation>
    <scope>NUCLEOTIDE SEQUENCE</scope>
    <source>
        <strain evidence="8">SMH4607-1</strain>
    </source>
</reference>
<comment type="caution">
    <text evidence="8">The sequence shown here is derived from an EMBL/GenBank/DDBJ whole genome shotgun (WGS) entry which is preliminary data.</text>
</comment>
<evidence type="ECO:0000256" key="2">
    <source>
        <dbReference type="ARBA" id="ARBA00022833"/>
    </source>
</evidence>
<keyword evidence="4" id="KW-0238">DNA-binding</keyword>
<feature type="domain" description="Zn(2)-C6 fungal-type" evidence="7">
    <location>
        <begin position="12"/>
        <end position="40"/>
    </location>
</feature>
<dbReference type="GO" id="GO:0008270">
    <property type="term" value="F:zinc ion binding"/>
    <property type="evidence" value="ECO:0007669"/>
    <property type="project" value="InterPro"/>
</dbReference>
<dbReference type="PANTHER" id="PTHR37534">
    <property type="entry name" value="TRANSCRIPTIONAL ACTIVATOR PROTEIN UGA3"/>
    <property type="match status" value="1"/>
</dbReference>
<keyword evidence="2" id="KW-0862">Zinc</keyword>
<comment type="subcellular location">
    <subcellularLocation>
        <location evidence="1">Nucleus</location>
    </subcellularLocation>
</comment>
<evidence type="ECO:0000259" key="7">
    <source>
        <dbReference type="PROSITE" id="PS50048"/>
    </source>
</evidence>
<evidence type="ECO:0000313" key="9">
    <source>
        <dbReference type="Proteomes" id="UP001172102"/>
    </source>
</evidence>
<dbReference type="Proteomes" id="UP001172102">
    <property type="component" value="Unassembled WGS sequence"/>
</dbReference>
<evidence type="ECO:0000313" key="8">
    <source>
        <dbReference type="EMBL" id="KAK0719405.1"/>
    </source>
</evidence>
<dbReference type="GO" id="GO:0005634">
    <property type="term" value="C:nucleus"/>
    <property type="evidence" value="ECO:0007669"/>
    <property type="project" value="UniProtKB-SubCell"/>
</dbReference>
<dbReference type="EMBL" id="JAUKUA010000003">
    <property type="protein sequence ID" value="KAK0719405.1"/>
    <property type="molecule type" value="Genomic_DNA"/>
</dbReference>
<dbReference type="Pfam" id="PF11951">
    <property type="entry name" value="Fungal_trans_2"/>
    <property type="match status" value="1"/>
</dbReference>
<dbReference type="PROSITE" id="PS50048">
    <property type="entry name" value="ZN2_CY6_FUNGAL_2"/>
    <property type="match status" value="1"/>
</dbReference>
<protein>
    <submittedName>
        <fullName evidence="8">C6 zinc finger domain-containing protein</fullName>
    </submittedName>
</protein>
<dbReference type="CDD" id="cd00067">
    <property type="entry name" value="GAL4"/>
    <property type="match status" value="1"/>
</dbReference>
<gene>
    <name evidence="8" type="ORF">B0H67DRAFT_573057</name>
</gene>
<keyword evidence="5" id="KW-0804">Transcription</keyword>
<evidence type="ECO:0000256" key="3">
    <source>
        <dbReference type="ARBA" id="ARBA00023015"/>
    </source>
</evidence>
<dbReference type="SUPFAM" id="SSF57701">
    <property type="entry name" value="Zn2/Cys6 DNA-binding domain"/>
    <property type="match status" value="1"/>
</dbReference>
<dbReference type="InterPro" id="IPR021858">
    <property type="entry name" value="Fun_TF"/>
</dbReference>
<dbReference type="InterPro" id="IPR036864">
    <property type="entry name" value="Zn2-C6_fun-type_DNA-bd_sf"/>
</dbReference>
<keyword evidence="3" id="KW-0805">Transcription regulation</keyword>